<evidence type="ECO:0000313" key="1">
    <source>
        <dbReference type="EMBL" id="BBO99711.1"/>
    </source>
</evidence>
<dbReference type="InterPro" id="IPR036390">
    <property type="entry name" value="WH_DNA-bd_sf"/>
</dbReference>
<dbReference type="SUPFAM" id="SSF46785">
    <property type="entry name" value="Winged helix' DNA-binding domain"/>
    <property type="match status" value="1"/>
</dbReference>
<accession>A0A809S7R1</accession>
<gene>
    <name evidence="1" type="ORF">SFSGTM_04200</name>
</gene>
<dbReference type="NCBIfam" id="TIGR00738">
    <property type="entry name" value="rrf2_super"/>
    <property type="match status" value="1"/>
</dbReference>
<name>A0A809S7R1_9PROT</name>
<protein>
    <submittedName>
        <fullName evidence="1">Transcriptional regulator</fullName>
    </submittedName>
</protein>
<dbReference type="KEGG" id="sniv:SFSGTM_04200"/>
<dbReference type="AlphaFoldDB" id="A0A809S7R1"/>
<dbReference type="InterPro" id="IPR036388">
    <property type="entry name" value="WH-like_DNA-bd_sf"/>
</dbReference>
<dbReference type="PANTHER" id="PTHR33221">
    <property type="entry name" value="WINGED HELIX-TURN-HELIX TRANSCRIPTIONAL REGULATOR, RRF2 FAMILY"/>
    <property type="match status" value="1"/>
</dbReference>
<proteinExistence type="predicted"/>
<evidence type="ECO:0000313" key="2">
    <source>
        <dbReference type="Proteomes" id="UP000463939"/>
    </source>
</evidence>
<organism evidence="1 2">
    <name type="scientific">Sulfuriferula nivalis</name>
    <dbReference type="NCBI Taxonomy" id="2675298"/>
    <lineage>
        <taxon>Bacteria</taxon>
        <taxon>Pseudomonadati</taxon>
        <taxon>Pseudomonadota</taxon>
        <taxon>Betaproteobacteria</taxon>
        <taxon>Nitrosomonadales</taxon>
        <taxon>Sulfuricellaceae</taxon>
        <taxon>Sulfuriferula</taxon>
    </lineage>
</organism>
<dbReference type="EMBL" id="AP021881">
    <property type="protein sequence ID" value="BBO99711.1"/>
    <property type="molecule type" value="Genomic_DNA"/>
</dbReference>
<dbReference type="PROSITE" id="PS51197">
    <property type="entry name" value="HTH_RRF2_2"/>
    <property type="match status" value="1"/>
</dbReference>
<dbReference type="GO" id="GO:0005829">
    <property type="term" value="C:cytosol"/>
    <property type="evidence" value="ECO:0007669"/>
    <property type="project" value="TreeGrafter"/>
</dbReference>
<dbReference type="InterPro" id="IPR000944">
    <property type="entry name" value="Tscrpt_reg_Rrf2"/>
</dbReference>
<dbReference type="PANTHER" id="PTHR33221:SF15">
    <property type="entry name" value="HTH-TYPE TRANSCRIPTIONAL REGULATOR YWGB-RELATED"/>
    <property type="match status" value="1"/>
</dbReference>
<dbReference type="Pfam" id="PF02082">
    <property type="entry name" value="Rrf2"/>
    <property type="match status" value="1"/>
</dbReference>
<dbReference type="GO" id="GO:0003700">
    <property type="term" value="F:DNA-binding transcription factor activity"/>
    <property type="evidence" value="ECO:0007669"/>
    <property type="project" value="TreeGrafter"/>
</dbReference>
<reference evidence="2" key="1">
    <citation type="submission" date="2019-11" db="EMBL/GenBank/DDBJ databases">
        <title>Isolation and characterization of a novel species in the genus Sulfuriferula.</title>
        <authorList>
            <person name="Mochizuki J."/>
            <person name="Kojima H."/>
            <person name="Fukui M."/>
        </authorList>
    </citation>
    <scope>NUCLEOTIDE SEQUENCE [LARGE SCALE GENOMIC DNA]</scope>
    <source>
        <strain evidence="2">SGTM</strain>
    </source>
</reference>
<dbReference type="Gene3D" id="1.10.10.10">
    <property type="entry name" value="Winged helix-like DNA-binding domain superfamily/Winged helix DNA-binding domain"/>
    <property type="match status" value="1"/>
</dbReference>
<sequence>MIKRQVVYDQHPNTATWIMSRTSQYAIQALTFMAIQPFGTLVTVYDIASQLNVPAAYLAKIMQSLNKAKFLSTQRGRHGGIYLHAGAETVGLLEILAYTERGSLVHDCLLGLKTCSDETACPIHSTWQPIKQAIIDLLEECTLQRLAEDVRSGRYRLADLPQELIASRLSLGTV</sequence>
<dbReference type="Proteomes" id="UP000463939">
    <property type="component" value="Chromosome"/>
</dbReference>
<keyword evidence="2" id="KW-1185">Reference proteome</keyword>